<dbReference type="EMBL" id="JBHSSD010000021">
    <property type="protein sequence ID" value="MFC6164073.1"/>
    <property type="molecule type" value="Genomic_DNA"/>
</dbReference>
<proteinExistence type="predicted"/>
<dbReference type="Proteomes" id="UP001596253">
    <property type="component" value="Unassembled WGS sequence"/>
</dbReference>
<name>A0ABW1R2J6_9LACO</name>
<keyword evidence="2" id="KW-1185">Reference proteome</keyword>
<dbReference type="RefSeq" id="WP_171001109.1">
    <property type="nucleotide sequence ID" value="NZ_BJDK01000036.1"/>
</dbReference>
<organism evidence="1 2">
    <name type="scientific">Lactiplantibacillus dongliensis</name>
    <dbReference type="NCBI Taxonomy" id="2559919"/>
    <lineage>
        <taxon>Bacteria</taxon>
        <taxon>Bacillati</taxon>
        <taxon>Bacillota</taxon>
        <taxon>Bacilli</taxon>
        <taxon>Lactobacillales</taxon>
        <taxon>Lactobacillaceae</taxon>
        <taxon>Lactiplantibacillus</taxon>
    </lineage>
</organism>
<protein>
    <submittedName>
        <fullName evidence="1">Uncharacterized protein</fullName>
    </submittedName>
</protein>
<sequence length="49" mass="5637">MRKLVTYPAVFISDQTTNKLMIIFPDVSGATSQTDMIEIAKCKPQRFWD</sequence>
<comment type="caution">
    <text evidence="1">The sequence shown here is derived from an EMBL/GenBank/DDBJ whole genome shotgun (WGS) entry which is preliminary data.</text>
</comment>
<reference evidence="2" key="1">
    <citation type="journal article" date="2019" name="Int. J. Syst. Evol. Microbiol.">
        <title>The Global Catalogue of Microorganisms (GCM) 10K type strain sequencing project: providing services to taxonomists for standard genome sequencing and annotation.</title>
        <authorList>
            <consortium name="The Broad Institute Genomics Platform"/>
            <consortium name="The Broad Institute Genome Sequencing Center for Infectious Disease"/>
            <person name="Wu L."/>
            <person name="Ma J."/>
        </authorList>
    </citation>
    <scope>NUCLEOTIDE SEQUENCE [LARGE SCALE GENOMIC DNA]</scope>
    <source>
        <strain evidence="2">CCM 8932</strain>
    </source>
</reference>
<accession>A0ABW1R2J6</accession>
<evidence type="ECO:0000313" key="2">
    <source>
        <dbReference type="Proteomes" id="UP001596253"/>
    </source>
</evidence>
<gene>
    <name evidence="1" type="ORF">ACFP3T_05245</name>
</gene>
<evidence type="ECO:0000313" key="1">
    <source>
        <dbReference type="EMBL" id="MFC6164073.1"/>
    </source>
</evidence>